<comment type="caution">
    <text evidence="1">The sequence shown here is derived from an EMBL/GenBank/DDBJ whole genome shotgun (WGS) entry which is preliminary data.</text>
</comment>
<evidence type="ECO:0000313" key="1">
    <source>
        <dbReference type="EMBL" id="OIR11035.1"/>
    </source>
</evidence>
<gene>
    <name evidence="1" type="ORF">GALL_72070</name>
</gene>
<organism evidence="1">
    <name type="scientific">mine drainage metagenome</name>
    <dbReference type="NCBI Taxonomy" id="410659"/>
    <lineage>
        <taxon>unclassified sequences</taxon>
        <taxon>metagenomes</taxon>
        <taxon>ecological metagenomes</taxon>
    </lineage>
</organism>
<accession>A0A1J5SSS0</accession>
<dbReference type="EMBL" id="MLJW01000021">
    <property type="protein sequence ID" value="OIR11035.1"/>
    <property type="molecule type" value="Genomic_DNA"/>
</dbReference>
<sequence>MAAFFGIDELKAQGFIDKSVVCFPHSPDGKTDLHAVVSPIRNEDIVFIKHCTHQLSLHIKAVGIVQSDYPIESDLGTCLPVKWVWQGEKVPVNTDEVFSLCGEVLYEEFNISVQREIIDLLPGKYRLPEYGNAHVS</sequence>
<dbReference type="AlphaFoldDB" id="A0A1J5SSS0"/>
<protein>
    <submittedName>
        <fullName evidence="1">Uncharacterized protein</fullName>
    </submittedName>
</protein>
<proteinExistence type="predicted"/>
<reference evidence="1" key="1">
    <citation type="submission" date="2016-10" db="EMBL/GenBank/DDBJ databases">
        <title>Sequence of Gallionella enrichment culture.</title>
        <authorList>
            <person name="Poehlein A."/>
            <person name="Muehling M."/>
            <person name="Daniel R."/>
        </authorList>
    </citation>
    <scope>NUCLEOTIDE SEQUENCE</scope>
</reference>
<name>A0A1J5SSS0_9ZZZZ</name>